<dbReference type="Proteomes" id="UP000826050">
    <property type="component" value="Chromosome"/>
</dbReference>
<protein>
    <submittedName>
        <fullName evidence="8">1-acyl-sn-glycerol-3-phosphate acyltransferase</fullName>
    </submittedName>
</protein>
<keyword evidence="6" id="KW-0812">Transmembrane</keyword>
<evidence type="ECO:0000256" key="1">
    <source>
        <dbReference type="ARBA" id="ARBA00005189"/>
    </source>
</evidence>
<organism evidence="8 9">
    <name type="scientific">Alcaligenes ammonioxydans</name>
    <dbReference type="NCBI Taxonomy" id="2582914"/>
    <lineage>
        <taxon>Bacteria</taxon>
        <taxon>Pseudomonadati</taxon>
        <taxon>Pseudomonadota</taxon>
        <taxon>Betaproteobacteria</taxon>
        <taxon>Burkholderiales</taxon>
        <taxon>Alcaligenaceae</taxon>
        <taxon>Alcaligenes</taxon>
    </lineage>
</organism>
<evidence type="ECO:0000256" key="5">
    <source>
        <dbReference type="ARBA" id="ARBA00023315"/>
    </source>
</evidence>
<sequence length="256" mass="28650">MSLFRFSWRAVALIVWIVVGLFSVGLLFPVLRSGGRRLMVLRMSRLLMTICGVRVILHGQAVQDRSVLYVSNHISWLDIFVLNSVRCTSFIAKSDIRRWPVIGWLVAGAGTVFIERGQRRAIQIVSQQMAVCFERGDAVGLFPEGTTSTGWEVRPFHASLFETAISLNVDIQPVALVFEHQGRRSERFAFVGEQSLVGNIWVLLSARHVSVHCHFLDVMPALSCTQWGRSQTAHQARERIRAVVCHESAADAGPAR</sequence>
<dbReference type="Pfam" id="PF01553">
    <property type="entry name" value="Acyltransferase"/>
    <property type="match status" value="1"/>
</dbReference>
<dbReference type="GO" id="GO:0016746">
    <property type="term" value="F:acyltransferase activity"/>
    <property type="evidence" value="ECO:0007669"/>
    <property type="project" value="UniProtKB-KW"/>
</dbReference>
<dbReference type="SUPFAM" id="SSF69593">
    <property type="entry name" value="Glycerol-3-phosphate (1)-acyltransferase"/>
    <property type="match status" value="1"/>
</dbReference>
<evidence type="ECO:0000256" key="4">
    <source>
        <dbReference type="ARBA" id="ARBA00023098"/>
    </source>
</evidence>
<keyword evidence="6" id="KW-1133">Transmembrane helix</keyword>
<dbReference type="CDD" id="cd07989">
    <property type="entry name" value="LPLAT_AGPAT-like"/>
    <property type="match status" value="1"/>
</dbReference>
<dbReference type="SMART" id="SM00563">
    <property type="entry name" value="PlsC"/>
    <property type="match status" value="1"/>
</dbReference>
<feature type="transmembrane region" description="Helical" evidence="6">
    <location>
        <begin position="6"/>
        <end position="31"/>
    </location>
</feature>
<dbReference type="PANTHER" id="PTHR10434:SF64">
    <property type="entry name" value="1-ACYL-SN-GLYCEROL-3-PHOSPHATE ACYLTRANSFERASE-RELATED"/>
    <property type="match status" value="1"/>
</dbReference>
<evidence type="ECO:0000256" key="6">
    <source>
        <dbReference type="SAM" id="Phobius"/>
    </source>
</evidence>
<evidence type="ECO:0000259" key="7">
    <source>
        <dbReference type="SMART" id="SM00563"/>
    </source>
</evidence>
<reference evidence="8 9" key="1">
    <citation type="submission" date="2020-02" db="EMBL/GenBank/DDBJ databases">
        <title>Partial ammonium oxidation to N2 by heterotrophic bacteria.</title>
        <authorList>
            <person name="Wu M."/>
        </authorList>
    </citation>
    <scope>NUCLEOTIDE SEQUENCE [LARGE SCALE GENOMIC DNA]</scope>
    <source>
        <strain evidence="8 9">HO-1</strain>
    </source>
</reference>
<feature type="domain" description="Phospholipid/glycerol acyltransferase" evidence="7">
    <location>
        <begin position="67"/>
        <end position="179"/>
    </location>
</feature>
<comment type="pathway">
    <text evidence="1">Lipid metabolism.</text>
</comment>
<proteinExistence type="predicted"/>
<name>A0ABX8SZP4_9BURK</name>
<dbReference type="InterPro" id="IPR002123">
    <property type="entry name" value="Plipid/glycerol_acylTrfase"/>
</dbReference>
<accession>A0ABX8SZP4</accession>
<evidence type="ECO:0000313" key="9">
    <source>
        <dbReference type="Proteomes" id="UP000826050"/>
    </source>
</evidence>
<gene>
    <name evidence="8" type="ORF">FE795_14510</name>
</gene>
<dbReference type="PANTHER" id="PTHR10434">
    <property type="entry name" value="1-ACYL-SN-GLYCEROL-3-PHOSPHATE ACYLTRANSFERASE"/>
    <property type="match status" value="1"/>
</dbReference>
<keyword evidence="6" id="KW-0472">Membrane</keyword>
<keyword evidence="9" id="KW-1185">Reference proteome</keyword>
<keyword evidence="5 8" id="KW-0012">Acyltransferase</keyword>
<keyword evidence="3" id="KW-0808">Transferase</keyword>
<keyword evidence="4" id="KW-0443">Lipid metabolism</keyword>
<evidence type="ECO:0000313" key="8">
    <source>
        <dbReference type="EMBL" id="QXX80825.1"/>
    </source>
</evidence>
<evidence type="ECO:0000256" key="3">
    <source>
        <dbReference type="ARBA" id="ARBA00022679"/>
    </source>
</evidence>
<dbReference type="EMBL" id="CP049362">
    <property type="protein sequence ID" value="QXX80825.1"/>
    <property type="molecule type" value="Genomic_DNA"/>
</dbReference>
<evidence type="ECO:0000256" key="2">
    <source>
        <dbReference type="ARBA" id="ARBA00022516"/>
    </source>
</evidence>
<keyword evidence="2" id="KW-0444">Lipid biosynthesis</keyword>